<dbReference type="SUPFAM" id="SSF88659">
    <property type="entry name" value="Sigma3 and sigma4 domains of RNA polymerase sigma factors"/>
    <property type="match status" value="1"/>
</dbReference>
<dbReference type="EMBL" id="JACJJG010000036">
    <property type="protein sequence ID" value="MBM6673799.1"/>
    <property type="molecule type" value="Genomic_DNA"/>
</dbReference>
<accession>A0A938WTD0</accession>
<dbReference type="InterPro" id="IPR036388">
    <property type="entry name" value="WH-like_DNA-bd_sf"/>
</dbReference>
<dbReference type="Pfam" id="PF08281">
    <property type="entry name" value="Sigma70_r4_2"/>
    <property type="match status" value="1"/>
</dbReference>
<dbReference type="InterPro" id="IPR014284">
    <property type="entry name" value="RNA_pol_sigma-70_dom"/>
</dbReference>
<dbReference type="RefSeq" id="WP_205104717.1">
    <property type="nucleotide sequence ID" value="NZ_JACJJG010000036.1"/>
</dbReference>
<dbReference type="InterPro" id="IPR013249">
    <property type="entry name" value="RNA_pol_sigma70_r4_t2"/>
</dbReference>
<dbReference type="GO" id="GO:0016987">
    <property type="term" value="F:sigma factor activity"/>
    <property type="evidence" value="ECO:0007669"/>
    <property type="project" value="InterPro"/>
</dbReference>
<reference evidence="2" key="1">
    <citation type="submission" date="2020-08" db="EMBL/GenBank/DDBJ databases">
        <authorList>
            <person name="Cejkova D."/>
            <person name="Kubasova T."/>
            <person name="Jahodarova E."/>
            <person name="Rychlik I."/>
        </authorList>
    </citation>
    <scope>NUCLEOTIDE SEQUENCE</scope>
    <source>
        <strain evidence="2">An824</strain>
    </source>
</reference>
<dbReference type="GO" id="GO:0003677">
    <property type="term" value="F:DNA binding"/>
    <property type="evidence" value="ECO:0007669"/>
    <property type="project" value="InterPro"/>
</dbReference>
<feature type="domain" description="RNA polymerase sigma factor 70 region 4 type 2" evidence="1">
    <location>
        <begin position="145"/>
        <end position="195"/>
    </location>
</feature>
<reference evidence="2" key="2">
    <citation type="journal article" date="2021" name="Sci. Rep.">
        <title>The distribution of antibiotic resistance genes in chicken gut microbiota commensals.</title>
        <authorList>
            <person name="Juricova H."/>
            <person name="Matiasovicova J."/>
            <person name="Kubasova T."/>
            <person name="Cejkova D."/>
            <person name="Rychlik I."/>
        </authorList>
    </citation>
    <scope>NUCLEOTIDE SEQUENCE</scope>
    <source>
        <strain evidence="2">An824</strain>
    </source>
</reference>
<dbReference type="NCBIfam" id="TIGR02937">
    <property type="entry name" value="sigma70-ECF"/>
    <property type="match status" value="1"/>
</dbReference>
<evidence type="ECO:0000259" key="1">
    <source>
        <dbReference type="Pfam" id="PF08281"/>
    </source>
</evidence>
<proteinExistence type="predicted"/>
<name>A0A938WTD0_9BACT</name>
<evidence type="ECO:0000313" key="3">
    <source>
        <dbReference type="Proteomes" id="UP000706891"/>
    </source>
</evidence>
<sequence length="207" mass="24836">MDVLKIYTEDLKIAQAIINRDDKVTRFYLYKKCYPLFKSIYNRYYTDCVCCKEFIDEIYVLILTPSKETGRCQLEHFRGESSLVTWLKTISLFYCYKRFKIKKLKPEQEPISTNGNGGKDMFNDRKETMYGSIEIDVNNLNREDIQKLLDLMPNSSYRKLIRLRYFEQKNNEETARILGVTMGNYYNMHKRAKEQFTFYCRKEESHG</sequence>
<keyword evidence="3" id="KW-1185">Reference proteome</keyword>
<dbReference type="AlphaFoldDB" id="A0A938WTD0"/>
<dbReference type="Proteomes" id="UP000706891">
    <property type="component" value="Unassembled WGS sequence"/>
</dbReference>
<gene>
    <name evidence="2" type="ORF">H6A34_07915</name>
</gene>
<organism evidence="2 3">
    <name type="scientific">Marseilla massiliensis</name>
    <dbReference type="NCBI Taxonomy" id="1841864"/>
    <lineage>
        <taxon>Bacteria</taxon>
        <taxon>Pseudomonadati</taxon>
        <taxon>Bacteroidota</taxon>
        <taxon>Bacteroidia</taxon>
        <taxon>Bacteroidales</taxon>
        <taxon>Prevotellaceae</taxon>
        <taxon>Marseilla</taxon>
    </lineage>
</organism>
<dbReference type="InterPro" id="IPR013324">
    <property type="entry name" value="RNA_pol_sigma_r3/r4-like"/>
</dbReference>
<dbReference type="Gene3D" id="1.10.10.10">
    <property type="entry name" value="Winged helix-like DNA-binding domain superfamily/Winged helix DNA-binding domain"/>
    <property type="match status" value="1"/>
</dbReference>
<dbReference type="GO" id="GO:0006352">
    <property type="term" value="P:DNA-templated transcription initiation"/>
    <property type="evidence" value="ECO:0007669"/>
    <property type="project" value="InterPro"/>
</dbReference>
<protein>
    <submittedName>
        <fullName evidence="2">Sigma-70 family RNA polymerase sigma factor</fullName>
    </submittedName>
</protein>
<comment type="caution">
    <text evidence="2">The sequence shown here is derived from an EMBL/GenBank/DDBJ whole genome shotgun (WGS) entry which is preliminary data.</text>
</comment>
<evidence type="ECO:0000313" key="2">
    <source>
        <dbReference type="EMBL" id="MBM6673799.1"/>
    </source>
</evidence>